<evidence type="ECO:0000313" key="4">
    <source>
        <dbReference type="Proteomes" id="UP000054383"/>
    </source>
</evidence>
<dbReference type="InterPro" id="IPR007306">
    <property type="entry name" value="Rit1"/>
</dbReference>
<dbReference type="GO" id="GO:0019988">
    <property type="term" value="P:charged-tRNA amino acid modification"/>
    <property type="evidence" value="ECO:0007669"/>
    <property type="project" value="InterPro"/>
</dbReference>
<dbReference type="EMBL" id="CVMT01000003">
    <property type="protein sequence ID" value="CRG87241.1"/>
    <property type="molecule type" value="Genomic_DNA"/>
</dbReference>
<dbReference type="STRING" id="28573.A0A0U1LX49"/>
<dbReference type="PIRSF" id="PIRSF007747">
    <property type="entry name" value="Ribosyl_Ptfrase"/>
    <property type="match status" value="1"/>
</dbReference>
<dbReference type="InterPro" id="IPR033421">
    <property type="entry name" value="Rit1_DUSP-like"/>
</dbReference>
<reference evidence="3 4" key="1">
    <citation type="submission" date="2015-04" db="EMBL/GenBank/DDBJ databases">
        <authorList>
            <person name="Syromyatnikov M.Y."/>
            <person name="Popov V.N."/>
        </authorList>
    </citation>
    <scope>NUCLEOTIDE SEQUENCE [LARGE SCALE GENOMIC DNA]</scope>
    <source>
        <strain evidence="3">WF-38-12</strain>
    </source>
</reference>
<feature type="domain" description="Rit1 N-terminal" evidence="2">
    <location>
        <begin position="27"/>
        <end position="283"/>
    </location>
</feature>
<dbReference type="Pfam" id="PF17184">
    <property type="entry name" value="Rit1_C"/>
    <property type="match status" value="1"/>
</dbReference>
<proteinExistence type="predicted"/>
<evidence type="ECO:0000259" key="2">
    <source>
        <dbReference type="Pfam" id="PF17184"/>
    </source>
</evidence>
<protein>
    <recommendedName>
        <fullName evidence="5">tRNA A64-2'-O-ribosylphosphate transferase</fullName>
    </recommendedName>
</protein>
<dbReference type="GO" id="GO:0043399">
    <property type="term" value="F:tRNA adenosine(64)-2'-O-ribosylphosphate transferase activity"/>
    <property type="evidence" value="ECO:0007669"/>
    <property type="project" value="InterPro"/>
</dbReference>
<evidence type="ECO:0000313" key="3">
    <source>
        <dbReference type="EMBL" id="CRG87241.1"/>
    </source>
</evidence>
<dbReference type="InterPro" id="IPR033449">
    <property type="entry name" value="Rit1_N"/>
</dbReference>
<evidence type="ECO:0008006" key="5">
    <source>
        <dbReference type="Google" id="ProtNLM"/>
    </source>
</evidence>
<dbReference type="GO" id="GO:0005737">
    <property type="term" value="C:cytoplasm"/>
    <property type="evidence" value="ECO:0007669"/>
    <property type="project" value="TreeGrafter"/>
</dbReference>
<dbReference type="AlphaFoldDB" id="A0A0U1LX49"/>
<dbReference type="Pfam" id="PF04179">
    <property type="entry name" value="Init_tRNA_PT"/>
    <property type="match status" value="1"/>
</dbReference>
<accession>A0A0U1LX49</accession>
<dbReference type="OMA" id="PVFWANQ"/>
<feature type="domain" description="Rit1 DUSP-like" evidence="1">
    <location>
        <begin position="338"/>
        <end position="447"/>
    </location>
</feature>
<dbReference type="OrthoDB" id="45256at2759"/>
<organism evidence="3 4">
    <name type="scientific">Talaromyces islandicus</name>
    <name type="common">Penicillium islandicum</name>
    <dbReference type="NCBI Taxonomy" id="28573"/>
    <lineage>
        <taxon>Eukaryota</taxon>
        <taxon>Fungi</taxon>
        <taxon>Dikarya</taxon>
        <taxon>Ascomycota</taxon>
        <taxon>Pezizomycotina</taxon>
        <taxon>Eurotiomycetes</taxon>
        <taxon>Eurotiomycetidae</taxon>
        <taxon>Eurotiales</taxon>
        <taxon>Trichocomaceae</taxon>
        <taxon>Talaromyces</taxon>
        <taxon>Talaromyces sect. Islandici</taxon>
    </lineage>
</organism>
<gene>
    <name evidence="3" type="ORF">PISL3812_04258</name>
</gene>
<keyword evidence="4" id="KW-1185">Reference proteome</keyword>
<name>A0A0U1LX49_TALIS</name>
<sequence length="452" mass="49507">MSSGGLSVSDIEFPSAAVSVSQLLSSLRRAALSVSNRLRSIAADARFVHDVADHYALPLVANERCGSWYIDPAQKAGSAYFKSTDGHTGEWSFSFRRLNLQILSLAREHGGCIIVDSTRRGKLMPDALSKTVPIWCAVLNRTLFPTEPALHPVQFPPNFLTASEEAQIEQRIDGFVGSLKELKLDLAQLRNDLGRPIRIAWANQAYFYPTDLQKSGQYNLFVLCSASRRVHGAEASEGGYIQGAGDDSEGWANGLTAPVFWENKDILLKTEESELPGIIQELMERNGKTTASQQATRVLPSSNLYISQSQPNSGGYGSNYDLVIACNDKPAEGGDDKKLNLGCGSHKLGSRDLRLALDKVHAFAEKHLGSNASQSLLVTCETGKDLSVGTLLAIICLFYDDNGKFVGKQPQLYMDKQFIRQRLAWIITSKPDANPSRATLQSVNAFLLQRPD</sequence>
<dbReference type="PANTHER" id="PTHR31811">
    <property type="entry name" value="TRNA A64-2'-O-RIBOSYLPHOSPHATE TRANSFERASE"/>
    <property type="match status" value="1"/>
</dbReference>
<dbReference type="Proteomes" id="UP000054383">
    <property type="component" value="Unassembled WGS sequence"/>
</dbReference>
<dbReference type="PANTHER" id="PTHR31811:SF0">
    <property type="entry name" value="TRNA A64-2'-O-RIBOSYLPHOSPHATE TRANSFERASE"/>
    <property type="match status" value="1"/>
</dbReference>
<evidence type="ECO:0000259" key="1">
    <source>
        <dbReference type="Pfam" id="PF04179"/>
    </source>
</evidence>